<reference evidence="5 6" key="1">
    <citation type="journal article" date="2019" name="Int. J. Syst. Evol. Microbiol.">
        <title>The Global Catalogue of Microorganisms (GCM) 10K type strain sequencing project: providing services to taxonomists for standard genome sequencing and annotation.</title>
        <authorList>
            <consortium name="The Broad Institute Genomics Platform"/>
            <consortium name="The Broad Institute Genome Sequencing Center for Infectious Disease"/>
            <person name="Wu L."/>
            <person name="Ma J."/>
        </authorList>
    </citation>
    <scope>NUCLEOTIDE SEQUENCE [LARGE SCALE GENOMIC DNA]</scope>
    <source>
        <strain evidence="5 6">JCM 14736</strain>
    </source>
</reference>
<dbReference type="Pfam" id="PF02574">
    <property type="entry name" value="S-methyl_trans"/>
    <property type="match status" value="1"/>
</dbReference>
<dbReference type="PANTHER" id="PTHR11103:SF18">
    <property type="entry name" value="SLR1189 PROTEIN"/>
    <property type="match status" value="1"/>
</dbReference>
<gene>
    <name evidence="5" type="ORF">GCM10009768_28800</name>
</gene>
<keyword evidence="3" id="KW-0479">Metal-binding</keyword>
<protein>
    <submittedName>
        <fullName evidence="5">Homocysteine S-methyltransferase family protein</fullName>
    </submittedName>
</protein>
<evidence type="ECO:0000256" key="1">
    <source>
        <dbReference type="ARBA" id="ARBA00022603"/>
    </source>
</evidence>
<evidence type="ECO:0000259" key="4">
    <source>
        <dbReference type="PROSITE" id="PS50970"/>
    </source>
</evidence>
<evidence type="ECO:0000313" key="6">
    <source>
        <dbReference type="Proteomes" id="UP001500851"/>
    </source>
</evidence>
<dbReference type="RefSeq" id="WP_344033343.1">
    <property type="nucleotide sequence ID" value="NZ_BAAAOB010000005.1"/>
</dbReference>
<evidence type="ECO:0000313" key="5">
    <source>
        <dbReference type="EMBL" id="GAA1798046.1"/>
    </source>
</evidence>
<dbReference type="EMBL" id="BAAAOB010000005">
    <property type="protein sequence ID" value="GAA1798046.1"/>
    <property type="molecule type" value="Genomic_DNA"/>
</dbReference>
<dbReference type="PROSITE" id="PS50970">
    <property type="entry name" value="HCY"/>
    <property type="match status" value="1"/>
</dbReference>
<dbReference type="InterPro" id="IPR036589">
    <property type="entry name" value="HCY_dom_sf"/>
</dbReference>
<proteinExistence type="predicted"/>
<evidence type="ECO:0000256" key="2">
    <source>
        <dbReference type="ARBA" id="ARBA00022679"/>
    </source>
</evidence>
<feature type="binding site" evidence="3">
    <location>
        <position position="217"/>
    </location>
    <ligand>
        <name>Zn(2+)</name>
        <dbReference type="ChEBI" id="CHEBI:29105"/>
    </ligand>
</feature>
<feature type="binding site" evidence="3">
    <location>
        <position position="280"/>
    </location>
    <ligand>
        <name>Zn(2+)</name>
        <dbReference type="ChEBI" id="CHEBI:29105"/>
    </ligand>
</feature>
<comment type="caution">
    <text evidence="5">The sequence shown here is derived from an EMBL/GenBank/DDBJ whole genome shotgun (WGS) entry which is preliminary data.</text>
</comment>
<evidence type="ECO:0000256" key="3">
    <source>
        <dbReference type="PROSITE-ProRule" id="PRU00333"/>
    </source>
</evidence>
<name>A0ABN2LS77_9MICO</name>
<keyword evidence="1 3" id="KW-0489">Methyltransferase</keyword>
<dbReference type="PANTHER" id="PTHR11103">
    <property type="entry name" value="SLR1189 PROTEIN"/>
    <property type="match status" value="1"/>
</dbReference>
<dbReference type="InterPro" id="IPR003726">
    <property type="entry name" value="HCY_dom"/>
</dbReference>
<accession>A0ABN2LS77</accession>
<keyword evidence="2 3" id="KW-0808">Transferase</keyword>
<dbReference type="Proteomes" id="UP001500851">
    <property type="component" value="Unassembled WGS sequence"/>
</dbReference>
<dbReference type="SUPFAM" id="SSF82282">
    <property type="entry name" value="Homocysteine S-methyltransferase"/>
    <property type="match status" value="1"/>
</dbReference>
<keyword evidence="3" id="KW-0862">Zinc</keyword>
<feature type="domain" description="Hcy-binding" evidence="4">
    <location>
        <begin position="1"/>
        <end position="294"/>
    </location>
</feature>
<keyword evidence="6" id="KW-1185">Reference proteome</keyword>
<sequence>MHDTQQWITDGGIETALVDRLGQDLPEFAAFVLLDSAEGRRALREYYAPFVDLADAAGLPIVLDTPTWRANPDWGALLGADDAHLERINEDAAAFVREVADELAPDAEVVVNGCVGPRYDEFEAEQRMTAEEAQSYHAPQIAALAAAGADRITAVTALDAAEGIGVARAAMALRVPAYVSFTVGADGRLADGSSIAEAIAVSDAATGGGIEAYLVNCAHPSEVAAGLGDGSAALSRITGFRLNAARDGDDGAGDEPGDFAAGVLALRDLAPNARVFGGCCGTDAPHIDALAGLLRGAPASSR</sequence>
<comment type="cofactor">
    <cofactor evidence="3">
        <name>Zn(2+)</name>
        <dbReference type="ChEBI" id="CHEBI:29105"/>
    </cofactor>
</comment>
<feature type="binding site" evidence="3">
    <location>
        <position position="279"/>
    </location>
    <ligand>
        <name>Zn(2+)</name>
        <dbReference type="ChEBI" id="CHEBI:29105"/>
    </ligand>
</feature>
<dbReference type="Gene3D" id="3.20.20.330">
    <property type="entry name" value="Homocysteine-binding-like domain"/>
    <property type="match status" value="1"/>
</dbReference>
<organism evidence="5 6">
    <name type="scientific">Leucobacter iarius</name>
    <dbReference type="NCBI Taxonomy" id="333963"/>
    <lineage>
        <taxon>Bacteria</taxon>
        <taxon>Bacillati</taxon>
        <taxon>Actinomycetota</taxon>
        <taxon>Actinomycetes</taxon>
        <taxon>Micrococcales</taxon>
        <taxon>Microbacteriaceae</taxon>
        <taxon>Leucobacter</taxon>
    </lineage>
</organism>